<protein>
    <submittedName>
        <fullName evidence="2">Aryl-alcohol dehydrogenase-like predicted oxidoreductase</fullName>
    </submittedName>
</protein>
<accession>A0A7W8JV61</accession>
<evidence type="ECO:0000256" key="1">
    <source>
        <dbReference type="SAM" id="MobiDB-lite"/>
    </source>
</evidence>
<reference evidence="2 3" key="1">
    <citation type="submission" date="2020-08" db="EMBL/GenBank/DDBJ databases">
        <title>Genomic Encyclopedia of Type Strains, Phase IV (KMG-IV): sequencing the most valuable type-strain genomes for metagenomic binning, comparative biology and taxonomic classification.</title>
        <authorList>
            <person name="Goeker M."/>
        </authorList>
    </citation>
    <scope>NUCLEOTIDE SEQUENCE [LARGE SCALE GENOMIC DNA]</scope>
    <source>
        <strain evidence="2 3">DSM 27939</strain>
    </source>
</reference>
<feature type="region of interest" description="Disordered" evidence="1">
    <location>
        <begin position="25"/>
        <end position="57"/>
    </location>
</feature>
<proteinExistence type="predicted"/>
<evidence type="ECO:0000313" key="2">
    <source>
        <dbReference type="EMBL" id="MBB5363801.1"/>
    </source>
</evidence>
<name>A0A7W8JV61_9DEIO</name>
<evidence type="ECO:0000313" key="3">
    <source>
        <dbReference type="Proteomes" id="UP000552709"/>
    </source>
</evidence>
<organism evidence="2 3">
    <name type="scientific">Deinococcus humi</name>
    <dbReference type="NCBI Taxonomy" id="662880"/>
    <lineage>
        <taxon>Bacteria</taxon>
        <taxon>Thermotogati</taxon>
        <taxon>Deinococcota</taxon>
        <taxon>Deinococci</taxon>
        <taxon>Deinococcales</taxon>
        <taxon>Deinococcaceae</taxon>
        <taxon>Deinococcus</taxon>
    </lineage>
</organism>
<dbReference type="AlphaFoldDB" id="A0A7W8JV61"/>
<gene>
    <name evidence="2" type="ORF">HNQ08_002908</name>
</gene>
<dbReference type="Proteomes" id="UP000552709">
    <property type="component" value="Unassembled WGS sequence"/>
</dbReference>
<dbReference type="RefSeq" id="WP_184133363.1">
    <property type="nucleotide sequence ID" value="NZ_JACHFL010000007.1"/>
</dbReference>
<comment type="caution">
    <text evidence="2">The sequence shown here is derived from an EMBL/GenBank/DDBJ whole genome shotgun (WGS) entry which is preliminary data.</text>
</comment>
<sequence>MKLTGYRILGWSDLIISPLAAGFQTGKDQRQAEGGGEEGRLDGSNPFGDGEFTGQSWAGLDRPLAQVAWASPYR</sequence>
<keyword evidence="3" id="KW-1185">Reference proteome</keyword>
<dbReference type="EMBL" id="JACHFL010000007">
    <property type="protein sequence ID" value="MBB5363801.1"/>
    <property type="molecule type" value="Genomic_DNA"/>
</dbReference>
<feature type="compositionally biased region" description="Basic and acidic residues" evidence="1">
    <location>
        <begin position="27"/>
        <end position="41"/>
    </location>
</feature>